<dbReference type="InterPro" id="IPR050154">
    <property type="entry name" value="UbiB_kinase"/>
</dbReference>
<evidence type="ECO:0000313" key="4">
    <source>
        <dbReference type="EMBL" id="PIY71970.1"/>
    </source>
</evidence>
<feature type="transmembrane region" description="Helical" evidence="2">
    <location>
        <begin position="6"/>
        <end position="25"/>
    </location>
</feature>
<feature type="transmembrane region" description="Helical" evidence="2">
    <location>
        <begin position="137"/>
        <end position="156"/>
    </location>
</feature>
<keyword evidence="2" id="KW-0812">Transmembrane</keyword>
<evidence type="ECO:0000256" key="2">
    <source>
        <dbReference type="SAM" id="Phobius"/>
    </source>
</evidence>
<dbReference type="Proteomes" id="UP000229401">
    <property type="component" value="Unassembled WGS sequence"/>
</dbReference>
<feature type="domain" description="Protein kinase" evidence="3">
    <location>
        <begin position="100"/>
        <end position="469"/>
    </location>
</feature>
<dbReference type="PANTHER" id="PTHR10566:SF113">
    <property type="entry name" value="PROTEIN ACTIVITY OF BC1 COMPLEX KINASE 7, CHLOROPLASTIC"/>
    <property type="match status" value="1"/>
</dbReference>
<name>A0A2M7QJC6_9BACT</name>
<dbReference type="InterPro" id="IPR011009">
    <property type="entry name" value="Kinase-like_dom_sf"/>
</dbReference>
<evidence type="ECO:0000313" key="5">
    <source>
        <dbReference type="Proteomes" id="UP000229401"/>
    </source>
</evidence>
<comment type="caution">
    <text evidence="4">The sequence shown here is derived from an EMBL/GenBank/DDBJ whole genome shotgun (WGS) entry which is preliminary data.</text>
</comment>
<dbReference type="Gene3D" id="1.10.510.10">
    <property type="entry name" value="Transferase(Phosphotransferase) domain 1"/>
    <property type="match status" value="1"/>
</dbReference>
<accession>A0A2M7QJC6</accession>
<comment type="similarity">
    <text evidence="1">Belongs to the protein kinase superfamily. ADCK protein kinase family.</text>
</comment>
<dbReference type="GO" id="GO:0004672">
    <property type="term" value="F:protein kinase activity"/>
    <property type="evidence" value="ECO:0007669"/>
    <property type="project" value="InterPro"/>
</dbReference>
<keyword evidence="2" id="KW-0472">Membrane</keyword>
<sequence>MERIISLLFISTKFFILFLMSYLPFNTVNKKHLLKNYLEEAGGSFIKIGQIIALRVNILPKEYSIELLDLFDHVKPFSYKEVEIIYKKEFGTTPDKIFKVFEKIPFASASFGQVHAAKLTNGKIVAVKVQRPDIRELVYADFFVIKLVIAILSIFIKIDGLSWSNFFKEFKHWTIEELDYHIEANNSQEIYDNAIHSNNITIPKIYHKLSTDNILVQDYIDGVPLSRILKEIRKGNMDIDKLEKIGINVKLGIENLVHEMTRQYFFGTSFHADPHPGNVLIMDKGKIGLIDFGIVGNPAPNRYAFRHFLKAAAQNKFEETGYYFISFAGEELERMITNAFPTSTKYNHVDKIMKILAKDFQNKMNKTVMKIRVDLTDMKIDYTLMILQVLKTVQKYKIKLPDQLISFLRALSIIGFLAKELDSSFSLTKLVNSFFEKYSEESFPTLDVTSIPYRRMSREEALERLNNWIIYLMETEPELYHSISDYVTNYKK</sequence>
<dbReference type="InterPro" id="IPR000719">
    <property type="entry name" value="Prot_kinase_dom"/>
</dbReference>
<protein>
    <recommendedName>
        <fullName evidence="3">Protein kinase domain-containing protein</fullName>
    </recommendedName>
</protein>
<organism evidence="4 5">
    <name type="scientific">Candidatus Roizmanbacteria bacterium CG_4_10_14_0_8_um_filter_33_9</name>
    <dbReference type="NCBI Taxonomy" id="1974826"/>
    <lineage>
        <taxon>Bacteria</taxon>
        <taxon>Candidatus Roizmaniibacteriota</taxon>
    </lineage>
</organism>
<gene>
    <name evidence="4" type="ORF">COY87_03375</name>
</gene>
<dbReference type="GO" id="GO:0005524">
    <property type="term" value="F:ATP binding"/>
    <property type="evidence" value="ECO:0007669"/>
    <property type="project" value="InterPro"/>
</dbReference>
<dbReference type="SUPFAM" id="SSF56112">
    <property type="entry name" value="Protein kinase-like (PK-like)"/>
    <property type="match status" value="1"/>
</dbReference>
<dbReference type="PROSITE" id="PS50011">
    <property type="entry name" value="PROTEIN_KINASE_DOM"/>
    <property type="match status" value="1"/>
</dbReference>
<dbReference type="CDD" id="cd05121">
    <property type="entry name" value="ABC1_ADCK3-like"/>
    <property type="match status" value="1"/>
</dbReference>
<dbReference type="AlphaFoldDB" id="A0A2M7QJC6"/>
<dbReference type="InterPro" id="IPR004147">
    <property type="entry name" value="ABC1_dom"/>
</dbReference>
<dbReference type="PANTHER" id="PTHR10566">
    <property type="entry name" value="CHAPERONE-ACTIVITY OF BC1 COMPLEX CABC1 -RELATED"/>
    <property type="match status" value="1"/>
</dbReference>
<proteinExistence type="inferred from homology"/>
<dbReference type="EMBL" id="PFLI01000114">
    <property type="protein sequence ID" value="PIY71970.1"/>
    <property type="molecule type" value="Genomic_DNA"/>
</dbReference>
<evidence type="ECO:0000259" key="3">
    <source>
        <dbReference type="PROSITE" id="PS50011"/>
    </source>
</evidence>
<reference evidence="5" key="1">
    <citation type="submission" date="2017-09" db="EMBL/GenBank/DDBJ databases">
        <title>Depth-based differentiation of microbial function through sediment-hosted aquifers and enrichment of novel symbionts in the deep terrestrial subsurface.</title>
        <authorList>
            <person name="Probst A.J."/>
            <person name="Ladd B."/>
            <person name="Jarett J.K."/>
            <person name="Geller-Mcgrath D.E."/>
            <person name="Sieber C.M.K."/>
            <person name="Emerson J.B."/>
            <person name="Anantharaman K."/>
            <person name="Thomas B.C."/>
            <person name="Malmstrom R."/>
            <person name="Stieglmeier M."/>
            <person name="Klingl A."/>
            <person name="Woyke T."/>
            <person name="Ryan C.M."/>
            <person name="Banfield J.F."/>
        </authorList>
    </citation>
    <scope>NUCLEOTIDE SEQUENCE [LARGE SCALE GENOMIC DNA]</scope>
</reference>
<evidence type="ECO:0000256" key="1">
    <source>
        <dbReference type="ARBA" id="ARBA00009670"/>
    </source>
</evidence>
<keyword evidence="2" id="KW-1133">Transmembrane helix</keyword>
<dbReference type="Pfam" id="PF03109">
    <property type="entry name" value="ABC1"/>
    <property type="match status" value="1"/>
</dbReference>